<sequence>MLKSLRLRRYGRYVEKTFCYLLVLVITPCFFIFEMSVVRPIVVKTYHLGEIKHLLHVICSTFCFTNIVGNMMLCIFTQTNLKESVISEHYCELCKINRPATAWHCATCDTCVLRRDHHCFFLSRCIGLQNQRYYVLYLGYVFISLVYSTYYNYYYVLTKFDDYDLYLSAYRVINPLLRYVIPEPLGMRDLYVLFLFLNMGLVIWSGGLFWFHMRNVLRGVTAREYKSSCRVSWHSTKKNFIDVFGTRWYLAILWPFAVSPLPRHDIKLN</sequence>
<keyword evidence="2 7" id="KW-0808">Transferase</keyword>
<comment type="subcellular location">
    <subcellularLocation>
        <location evidence="1">Membrane</location>
        <topology evidence="1">Multi-pass membrane protein</topology>
    </subcellularLocation>
</comment>
<dbReference type="Proteomes" id="UP001153954">
    <property type="component" value="Unassembled WGS sequence"/>
</dbReference>
<feature type="transmembrane region" description="Helical" evidence="7">
    <location>
        <begin position="54"/>
        <end position="76"/>
    </location>
</feature>
<evidence type="ECO:0000256" key="5">
    <source>
        <dbReference type="ARBA" id="ARBA00023136"/>
    </source>
</evidence>
<dbReference type="InterPro" id="IPR001594">
    <property type="entry name" value="Palmitoyltrfase_DHHC"/>
</dbReference>
<dbReference type="PROSITE" id="PS50216">
    <property type="entry name" value="DHHC"/>
    <property type="match status" value="1"/>
</dbReference>
<dbReference type="GO" id="GO:0019706">
    <property type="term" value="F:protein-cysteine S-palmitoyltransferase activity"/>
    <property type="evidence" value="ECO:0007669"/>
    <property type="project" value="UniProtKB-EC"/>
</dbReference>
<evidence type="ECO:0000256" key="3">
    <source>
        <dbReference type="ARBA" id="ARBA00022692"/>
    </source>
</evidence>
<feature type="transmembrane region" description="Helical" evidence="7">
    <location>
        <begin position="190"/>
        <end position="211"/>
    </location>
</feature>
<comment type="catalytic activity">
    <reaction evidence="7">
        <text>L-cysteinyl-[protein] + hexadecanoyl-CoA = S-hexadecanoyl-L-cysteinyl-[protein] + CoA</text>
        <dbReference type="Rhea" id="RHEA:36683"/>
        <dbReference type="Rhea" id="RHEA-COMP:10131"/>
        <dbReference type="Rhea" id="RHEA-COMP:11032"/>
        <dbReference type="ChEBI" id="CHEBI:29950"/>
        <dbReference type="ChEBI" id="CHEBI:57287"/>
        <dbReference type="ChEBI" id="CHEBI:57379"/>
        <dbReference type="ChEBI" id="CHEBI:74151"/>
        <dbReference type="EC" id="2.3.1.225"/>
    </reaction>
</comment>
<keyword evidence="10" id="KW-1185">Reference proteome</keyword>
<dbReference type="GO" id="GO:0016020">
    <property type="term" value="C:membrane"/>
    <property type="evidence" value="ECO:0007669"/>
    <property type="project" value="UniProtKB-SubCell"/>
</dbReference>
<dbReference type="EMBL" id="CAKOGL010000030">
    <property type="protein sequence ID" value="CAH2107871.1"/>
    <property type="molecule type" value="Genomic_DNA"/>
</dbReference>
<dbReference type="Pfam" id="PF01529">
    <property type="entry name" value="DHHC"/>
    <property type="match status" value="1"/>
</dbReference>
<evidence type="ECO:0000313" key="10">
    <source>
        <dbReference type="Proteomes" id="UP001153954"/>
    </source>
</evidence>
<comment type="domain">
    <text evidence="7">The DHHC domain is required for palmitoyltransferase activity.</text>
</comment>
<feature type="transmembrane region" description="Helical" evidence="7">
    <location>
        <begin position="20"/>
        <end position="42"/>
    </location>
</feature>
<evidence type="ECO:0000256" key="1">
    <source>
        <dbReference type="ARBA" id="ARBA00004141"/>
    </source>
</evidence>
<comment type="caution">
    <text evidence="9">The sequence shown here is derived from an EMBL/GenBank/DDBJ whole genome shotgun (WGS) entry which is preliminary data.</text>
</comment>
<name>A0AAU9VEC3_EUPED</name>
<proteinExistence type="inferred from homology"/>
<comment type="similarity">
    <text evidence="7">Belongs to the DHHC palmitoyltransferase family.</text>
</comment>
<feature type="domain" description="Palmitoyltransferase DHHC" evidence="8">
    <location>
        <begin position="87"/>
        <end position="226"/>
    </location>
</feature>
<evidence type="ECO:0000256" key="6">
    <source>
        <dbReference type="ARBA" id="ARBA00023315"/>
    </source>
</evidence>
<evidence type="ECO:0000259" key="8">
    <source>
        <dbReference type="Pfam" id="PF01529"/>
    </source>
</evidence>
<dbReference type="PANTHER" id="PTHR12246">
    <property type="entry name" value="PALMITOYLTRANSFERASE ZDHHC16"/>
    <property type="match status" value="1"/>
</dbReference>
<accession>A0AAU9VEC3</accession>
<keyword evidence="3 7" id="KW-0812">Transmembrane</keyword>
<evidence type="ECO:0000313" key="9">
    <source>
        <dbReference type="EMBL" id="CAH2107871.1"/>
    </source>
</evidence>
<keyword evidence="6 7" id="KW-0012">Acyltransferase</keyword>
<dbReference type="AlphaFoldDB" id="A0AAU9VEC3"/>
<evidence type="ECO:0000256" key="2">
    <source>
        <dbReference type="ARBA" id="ARBA00022679"/>
    </source>
</evidence>
<organism evidence="9 10">
    <name type="scientific">Euphydryas editha</name>
    <name type="common">Edith's checkerspot</name>
    <dbReference type="NCBI Taxonomy" id="104508"/>
    <lineage>
        <taxon>Eukaryota</taxon>
        <taxon>Metazoa</taxon>
        <taxon>Ecdysozoa</taxon>
        <taxon>Arthropoda</taxon>
        <taxon>Hexapoda</taxon>
        <taxon>Insecta</taxon>
        <taxon>Pterygota</taxon>
        <taxon>Neoptera</taxon>
        <taxon>Endopterygota</taxon>
        <taxon>Lepidoptera</taxon>
        <taxon>Glossata</taxon>
        <taxon>Ditrysia</taxon>
        <taxon>Papilionoidea</taxon>
        <taxon>Nymphalidae</taxon>
        <taxon>Nymphalinae</taxon>
        <taxon>Euphydryas</taxon>
    </lineage>
</organism>
<dbReference type="InterPro" id="IPR039859">
    <property type="entry name" value="PFA4/ZDH16/20/ERF2-like"/>
</dbReference>
<keyword evidence="4 7" id="KW-1133">Transmembrane helix</keyword>
<evidence type="ECO:0000256" key="7">
    <source>
        <dbReference type="RuleBase" id="RU079119"/>
    </source>
</evidence>
<feature type="transmembrane region" description="Helical" evidence="7">
    <location>
        <begin position="134"/>
        <end position="153"/>
    </location>
</feature>
<evidence type="ECO:0000256" key="4">
    <source>
        <dbReference type="ARBA" id="ARBA00022989"/>
    </source>
</evidence>
<keyword evidence="5 7" id="KW-0472">Membrane</keyword>
<gene>
    <name evidence="9" type="ORF">EEDITHA_LOCUS21861</name>
</gene>
<dbReference type="EC" id="2.3.1.225" evidence="7"/>
<protein>
    <recommendedName>
        <fullName evidence="7">Palmitoyltransferase</fullName>
        <ecNumber evidence="7">2.3.1.225</ecNumber>
    </recommendedName>
</protein>
<reference evidence="9" key="1">
    <citation type="submission" date="2022-03" db="EMBL/GenBank/DDBJ databases">
        <authorList>
            <person name="Tunstrom K."/>
        </authorList>
    </citation>
    <scope>NUCLEOTIDE SEQUENCE</scope>
</reference>